<feature type="signal peptide" evidence="17">
    <location>
        <begin position="1"/>
        <end position="16"/>
    </location>
</feature>
<proteinExistence type="inferred from homology"/>
<accession>A0AAV9GEN3</accession>
<dbReference type="PROSITE" id="PS00502">
    <property type="entry name" value="POLYGALACTURONASE"/>
    <property type="match status" value="1"/>
</dbReference>
<dbReference type="SUPFAM" id="SSF51126">
    <property type="entry name" value="Pectin lyase-like"/>
    <property type="match status" value="1"/>
</dbReference>
<dbReference type="SMART" id="SM00710">
    <property type="entry name" value="PbH1"/>
    <property type="match status" value="5"/>
</dbReference>
<evidence type="ECO:0000256" key="1">
    <source>
        <dbReference type="ARBA" id="ARBA00004613"/>
    </source>
</evidence>
<dbReference type="Gene3D" id="2.160.20.10">
    <property type="entry name" value="Single-stranded right-handed beta-helix, Pectin lyase-like"/>
    <property type="match status" value="1"/>
</dbReference>
<evidence type="ECO:0000256" key="12">
    <source>
        <dbReference type="ARBA" id="ARBA00041604"/>
    </source>
</evidence>
<evidence type="ECO:0000256" key="8">
    <source>
        <dbReference type="ARBA" id="ARBA00023180"/>
    </source>
</evidence>
<evidence type="ECO:0000256" key="4">
    <source>
        <dbReference type="ARBA" id="ARBA00022729"/>
    </source>
</evidence>
<evidence type="ECO:0000313" key="19">
    <source>
        <dbReference type="Proteomes" id="UP001321760"/>
    </source>
</evidence>
<comment type="catalytic activity">
    <reaction evidence="14">
        <text>[(1-&gt;4)-alpha-D-galacturonosyl](n) + H2O = alpha-D-galacturonate + [(1-&gt;4)-alpha-D-galacturonosyl](n-1)</text>
        <dbReference type="Rhea" id="RHEA:14117"/>
        <dbReference type="Rhea" id="RHEA-COMP:14570"/>
        <dbReference type="Rhea" id="RHEA-COMP:14572"/>
        <dbReference type="ChEBI" id="CHEBI:15377"/>
        <dbReference type="ChEBI" id="CHEBI:58658"/>
        <dbReference type="ChEBI" id="CHEBI:140523"/>
        <dbReference type="EC" id="3.2.1.67"/>
    </reaction>
</comment>
<evidence type="ECO:0000256" key="7">
    <source>
        <dbReference type="ARBA" id="ARBA00023157"/>
    </source>
</evidence>
<keyword evidence="19" id="KW-1185">Reference proteome</keyword>
<gene>
    <name evidence="18" type="ORF">QBC34DRAFT_356765</name>
</gene>
<name>A0AAV9GEN3_9PEZI</name>
<dbReference type="Pfam" id="PF00295">
    <property type="entry name" value="Glyco_hydro_28"/>
    <property type="match status" value="1"/>
</dbReference>
<evidence type="ECO:0000256" key="3">
    <source>
        <dbReference type="ARBA" id="ARBA00022525"/>
    </source>
</evidence>
<reference evidence="18" key="1">
    <citation type="journal article" date="2023" name="Mol. Phylogenet. Evol.">
        <title>Genome-scale phylogeny and comparative genomics of the fungal order Sordariales.</title>
        <authorList>
            <person name="Hensen N."/>
            <person name="Bonometti L."/>
            <person name="Westerberg I."/>
            <person name="Brannstrom I.O."/>
            <person name="Guillou S."/>
            <person name="Cros-Aarteil S."/>
            <person name="Calhoun S."/>
            <person name="Haridas S."/>
            <person name="Kuo A."/>
            <person name="Mondo S."/>
            <person name="Pangilinan J."/>
            <person name="Riley R."/>
            <person name="LaButti K."/>
            <person name="Andreopoulos B."/>
            <person name="Lipzen A."/>
            <person name="Chen C."/>
            <person name="Yan M."/>
            <person name="Daum C."/>
            <person name="Ng V."/>
            <person name="Clum A."/>
            <person name="Steindorff A."/>
            <person name="Ohm R.A."/>
            <person name="Martin F."/>
            <person name="Silar P."/>
            <person name="Natvig D.O."/>
            <person name="Lalanne C."/>
            <person name="Gautier V."/>
            <person name="Ament-Velasquez S.L."/>
            <person name="Kruys A."/>
            <person name="Hutchinson M.I."/>
            <person name="Powell A.J."/>
            <person name="Barry K."/>
            <person name="Miller A.N."/>
            <person name="Grigoriev I.V."/>
            <person name="Debuchy R."/>
            <person name="Gladieux P."/>
            <person name="Hiltunen Thoren M."/>
            <person name="Johannesson H."/>
        </authorList>
    </citation>
    <scope>NUCLEOTIDE SEQUENCE</scope>
    <source>
        <strain evidence="18">PSN243</strain>
    </source>
</reference>
<dbReference type="InterPro" id="IPR000743">
    <property type="entry name" value="Glyco_hydro_28"/>
</dbReference>
<evidence type="ECO:0000256" key="6">
    <source>
        <dbReference type="ARBA" id="ARBA00022801"/>
    </source>
</evidence>
<dbReference type="EMBL" id="MU865957">
    <property type="protein sequence ID" value="KAK4446400.1"/>
    <property type="molecule type" value="Genomic_DNA"/>
</dbReference>
<sequence>MKPLVLLSTTLSSVLALEYPLSPRPTLFPVPHHPRVPFPNPPRRANSKVCVVNTHGDGITDDSPSILFAFHQCNDGGHVLFLRDVTYIVGTAIDLSFLKHVDIDIQGRIQFSNNTEYWQNNSFLFHFQNVTSFFKLGGEDVWMYGGGTLDGNGQVWYDEYARNPYTLRPVLVGIDGLRDSVLSDLRLRRSPQYYHFVANASNVVFNNIDISGASVSQNSAKNTDGWDTYRSRDVTIMNSVINNSDDCVSLKPNSSDILVQSLFCNGSHGISIGSLGQYVGEFDVVESVMVSNTSLHNGSDGARIKVWPNTPSTLSLDLQGGGGAGRVRNITFEDMTVDNVDYAVQITQCYGQRNLTLCRQHPSRVMIENVFFRRFRGQTSRKYQPLIASLACSSAHGCKDIYASDVDVVSPGGTRQAFCLHQVPANLEVECTDNYKG</sequence>
<keyword evidence="7" id="KW-1015">Disulfide bond</keyword>
<dbReference type="InterPro" id="IPR012334">
    <property type="entry name" value="Pectin_lyas_fold"/>
</dbReference>
<dbReference type="PANTHER" id="PTHR31736">
    <property type="match status" value="1"/>
</dbReference>
<evidence type="ECO:0000256" key="13">
    <source>
        <dbReference type="ARBA" id="ARBA00043142"/>
    </source>
</evidence>
<dbReference type="GO" id="GO:0047911">
    <property type="term" value="F:galacturan 1,4-alpha-galacturonidase activity"/>
    <property type="evidence" value="ECO:0007669"/>
    <property type="project" value="UniProtKB-EC"/>
</dbReference>
<keyword evidence="6 16" id="KW-0378">Hydrolase</keyword>
<reference evidence="18" key="2">
    <citation type="submission" date="2023-05" db="EMBL/GenBank/DDBJ databases">
        <authorList>
            <consortium name="Lawrence Berkeley National Laboratory"/>
            <person name="Steindorff A."/>
            <person name="Hensen N."/>
            <person name="Bonometti L."/>
            <person name="Westerberg I."/>
            <person name="Brannstrom I.O."/>
            <person name="Guillou S."/>
            <person name="Cros-Aarteil S."/>
            <person name="Calhoun S."/>
            <person name="Haridas S."/>
            <person name="Kuo A."/>
            <person name="Mondo S."/>
            <person name="Pangilinan J."/>
            <person name="Riley R."/>
            <person name="Labutti K."/>
            <person name="Andreopoulos B."/>
            <person name="Lipzen A."/>
            <person name="Chen C."/>
            <person name="Yanf M."/>
            <person name="Daum C."/>
            <person name="Ng V."/>
            <person name="Clum A."/>
            <person name="Ohm R."/>
            <person name="Martin F."/>
            <person name="Silar P."/>
            <person name="Natvig D."/>
            <person name="Lalanne C."/>
            <person name="Gautier V."/>
            <person name="Ament-Velasquez S.L."/>
            <person name="Kruys A."/>
            <person name="Hutchinson M.I."/>
            <person name="Powell A.J."/>
            <person name="Barry K."/>
            <person name="Miller A.N."/>
            <person name="Grigoriev I.V."/>
            <person name="Debuchy R."/>
            <person name="Gladieux P."/>
            <person name="Thoren M.H."/>
            <person name="Johannesson H."/>
        </authorList>
    </citation>
    <scope>NUCLEOTIDE SEQUENCE</scope>
    <source>
        <strain evidence="18">PSN243</strain>
    </source>
</reference>
<evidence type="ECO:0000256" key="5">
    <source>
        <dbReference type="ARBA" id="ARBA00022737"/>
    </source>
</evidence>
<keyword evidence="3" id="KW-0964">Secreted</keyword>
<evidence type="ECO:0000256" key="15">
    <source>
        <dbReference type="PROSITE-ProRule" id="PRU10052"/>
    </source>
</evidence>
<comment type="subcellular location">
    <subcellularLocation>
        <location evidence="1">Secreted</location>
    </subcellularLocation>
</comment>
<feature type="active site" evidence="15">
    <location>
        <position position="268"/>
    </location>
</feature>
<keyword evidence="9 16" id="KW-0326">Glycosidase</keyword>
<keyword evidence="10" id="KW-0961">Cell wall biogenesis/degradation</keyword>
<keyword evidence="5" id="KW-0677">Repeat</keyword>
<dbReference type="GO" id="GO:0071555">
    <property type="term" value="P:cell wall organization"/>
    <property type="evidence" value="ECO:0007669"/>
    <property type="project" value="UniProtKB-KW"/>
</dbReference>
<protein>
    <recommendedName>
        <fullName evidence="11">galacturonan 1,4-alpha-galacturonidase</fullName>
        <ecNumber evidence="11">3.2.1.67</ecNumber>
    </recommendedName>
    <alternativeName>
        <fullName evidence="13">Galacturan 1,4-alpha-galacturonidase</fullName>
    </alternativeName>
    <alternativeName>
        <fullName evidence="12">Poly(1,4-alpha-D-galacturonide)galacturonohydrolase</fullName>
    </alternativeName>
</protein>
<dbReference type="PANTHER" id="PTHR31736:SF14">
    <property type="entry name" value="EXOPOLYGALACTURONASE X-1-RELATED"/>
    <property type="match status" value="1"/>
</dbReference>
<evidence type="ECO:0000256" key="17">
    <source>
        <dbReference type="SAM" id="SignalP"/>
    </source>
</evidence>
<evidence type="ECO:0000256" key="9">
    <source>
        <dbReference type="ARBA" id="ARBA00023295"/>
    </source>
</evidence>
<evidence type="ECO:0000256" key="10">
    <source>
        <dbReference type="ARBA" id="ARBA00023316"/>
    </source>
</evidence>
<comment type="caution">
    <text evidence="18">The sequence shown here is derived from an EMBL/GenBank/DDBJ whole genome shotgun (WGS) entry which is preliminary data.</text>
</comment>
<dbReference type="Proteomes" id="UP001321760">
    <property type="component" value="Unassembled WGS sequence"/>
</dbReference>
<dbReference type="EC" id="3.2.1.67" evidence="11"/>
<comment type="similarity">
    <text evidence="2 16">Belongs to the glycosyl hydrolase 28 family.</text>
</comment>
<dbReference type="InterPro" id="IPR006626">
    <property type="entry name" value="PbH1"/>
</dbReference>
<dbReference type="GO" id="GO:0005576">
    <property type="term" value="C:extracellular region"/>
    <property type="evidence" value="ECO:0007669"/>
    <property type="project" value="UniProtKB-SubCell"/>
</dbReference>
<evidence type="ECO:0000256" key="2">
    <source>
        <dbReference type="ARBA" id="ARBA00008834"/>
    </source>
</evidence>
<feature type="chain" id="PRO_5043798982" description="galacturonan 1,4-alpha-galacturonidase" evidence="17">
    <location>
        <begin position="17"/>
        <end position="437"/>
    </location>
</feature>
<evidence type="ECO:0000256" key="16">
    <source>
        <dbReference type="RuleBase" id="RU361169"/>
    </source>
</evidence>
<dbReference type="GO" id="GO:0004650">
    <property type="term" value="F:polygalacturonase activity"/>
    <property type="evidence" value="ECO:0007669"/>
    <property type="project" value="InterPro"/>
</dbReference>
<evidence type="ECO:0000256" key="14">
    <source>
        <dbReference type="ARBA" id="ARBA00048766"/>
    </source>
</evidence>
<dbReference type="InterPro" id="IPR011050">
    <property type="entry name" value="Pectin_lyase_fold/virulence"/>
</dbReference>
<organism evidence="18 19">
    <name type="scientific">Podospora aff. communis PSN243</name>
    <dbReference type="NCBI Taxonomy" id="3040156"/>
    <lineage>
        <taxon>Eukaryota</taxon>
        <taxon>Fungi</taxon>
        <taxon>Dikarya</taxon>
        <taxon>Ascomycota</taxon>
        <taxon>Pezizomycotina</taxon>
        <taxon>Sordariomycetes</taxon>
        <taxon>Sordariomycetidae</taxon>
        <taxon>Sordariales</taxon>
        <taxon>Podosporaceae</taxon>
        <taxon>Podospora</taxon>
    </lineage>
</organism>
<evidence type="ECO:0000313" key="18">
    <source>
        <dbReference type="EMBL" id="KAK4446400.1"/>
    </source>
</evidence>
<dbReference type="GO" id="GO:0045490">
    <property type="term" value="P:pectin catabolic process"/>
    <property type="evidence" value="ECO:0007669"/>
    <property type="project" value="UniProtKB-ARBA"/>
</dbReference>
<dbReference type="AlphaFoldDB" id="A0AAV9GEN3"/>
<keyword evidence="4 17" id="KW-0732">Signal</keyword>
<evidence type="ECO:0000256" key="11">
    <source>
        <dbReference type="ARBA" id="ARBA00038933"/>
    </source>
</evidence>
<keyword evidence="8" id="KW-0325">Glycoprotein</keyword>